<proteinExistence type="predicted"/>
<keyword evidence="1" id="KW-0238">DNA-binding</keyword>
<protein>
    <submittedName>
        <fullName evidence="3">Winged helix-turn-helix transcriptional regulator</fullName>
    </submittedName>
</protein>
<sequence>MNHPISKQDYEQLAEFRYKIRKFLRFSEAAARESGVTPQQYQLLLAIMGYPGRDYATPGELAERLQVTHHACVELIGRSVRSGLVVRQRNPEDRRSVFIALTAEGSELLRTLAETHLDEIERIGLFTGGEQPPCSSGSASPPS</sequence>
<evidence type="ECO:0000259" key="2">
    <source>
        <dbReference type="PROSITE" id="PS50995"/>
    </source>
</evidence>
<dbReference type="SUPFAM" id="SSF46785">
    <property type="entry name" value="Winged helix' DNA-binding domain"/>
    <property type="match status" value="1"/>
</dbReference>
<accession>A0A927BYE9</accession>
<dbReference type="Proteomes" id="UP000621560">
    <property type="component" value="Unassembled WGS sequence"/>
</dbReference>
<dbReference type="GO" id="GO:0006950">
    <property type="term" value="P:response to stress"/>
    <property type="evidence" value="ECO:0007669"/>
    <property type="project" value="TreeGrafter"/>
</dbReference>
<evidence type="ECO:0000256" key="1">
    <source>
        <dbReference type="ARBA" id="ARBA00023125"/>
    </source>
</evidence>
<keyword evidence="4" id="KW-1185">Reference proteome</keyword>
<dbReference type="PRINTS" id="PR00598">
    <property type="entry name" value="HTHMARR"/>
</dbReference>
<evidence type="ECO:0000313" key="4">
    <source>
        <dbReference type="Proteomes" id="UP000621560"/>
    </source>
</evidence>
<dbReference type="InterPro" id="IPR039422">
    <property type="entry name" value="MarR/SlyA-like"/>
</dbReference>
<dbReference type="PANTHER" id="PTHR33164:SF43">
    <property type="entry name" value="HTH-TYPE TRANSCRIPTIONAL REPRESSOR YETL"/>
    <property type="match status" value="1"/>
</dbReference>
<dbReference type="RefSeq" id="WP_190920810.1">
    <property type="nucleotide sequence ID" value="NZ_JACXIZ010000044.1"/>
</dbReference>
<dbReference type="EMBL" id="JACXIZ010000044">
    <property type="protein sequence ID" value="MBD2847704.1"/>
    <property type="molecule type" value="Genomic_DNA"/>
</dbReference>
<dbReference type="AlphaFoldDB" id="A0A927BYE9"/>
<dbReference type="InterPro" id="IPR036390">
    <property type="entry name" value="WH_DNA-bd_sf"/>
</dbReference>
<dbReference type="InterPro" id="IPR000835">
    <property type="entry name" value="HTH_MarR-typ"/>
</dbReference>
<dbReference type="InterPro" id="IPR036388">
    <property type="entry name" value="WH-like_DNA-bd_sf"/>
</dbReference>
<evidence type="ECO:0000313" key="3">
    <source>
        <dbReference type="EMBL" id="MBD2847704.1"/>
    </source>
</evidence>
<dbReference type="GO" id="GO:0003700">
    <property type="term" value="F:DNA-binding transcription factor activity"/>
    <property type="evidence" value="ECO:0007669"/>
    <property type="project" value="InterPro"/>
</dbReference>
<feature type="domain" description="HTH marR-type" evidence="2">
    <location>
        <begin position="1"/>
        <end position="143"/>
    </location>
</feature>
<comment type="caution">
    <text evidence="3">The sequence shown here is derived from an EMBL/GenBank/DDBJ whole genome shotgun (WGS) entry which is preliminary data.</text>
</comment>
<dbReference type="Pfam" id="PF12802">
    <property type="entry name" value="MarR_2"/>
    <property type="match status" value="1"/>
</dbReference>
<dbReference type="Gene3D" id="1.10.10.10">
    <property type="entry name" value="Winged helix-like DNA-binding domain superfamily/Winged helix DNA-binding domain"/>
    <property type="match status" value="1"/>
</dbReference>
<dbReference type="PANTHER" id="PTHR33164">
    <property type="entry name" value="TRANSCRIPTIONAL REGULATOR, MARR FAMILY"/>
    <property type="match status" value="1"/>
</dbReference>
<gene>
    <name evidence="3" type="ORF">IDH44_21135</name>
</gene>
<dbReference type="SMART" id="SM00347">
    <property type="entry name" value="HTH_MARR"/>
    <property type="match status" value="1"/>
</dbReference>
<dbReference type="PROSITE" id="PS50995">
    <property type="entry name" value="HTH_MARR_2"/>
    <property type="match status" value="1"/>
</dbReference>
<reference evidence="3" key="1">
    <citation type="submission" date="2020-09" db="EMBL/GenBank/DDBJ databases">
        <title>A novel bacterium of genus Paenibacillus, isolated from South China Sea.</title>
        <authorList>
            <person name="Huang H."/>
            <person name="Mo K."/>
            <person name="Hu Y."/>
        </authorList>
    </citation>
    <scope>NUCLEOTIDE SEQUENCE</scope>
    <source>
        <strain evidence="3">IB182496</strain>
    </source>
</reference>
<name>A0A927BYE9_9BACL</name>
<organism evidence="3 4">
    <name type="scientific">Paenibacillus sabuli</name>
    <dbReference type="NCBI Taxonomy" id="2772509"/>
    <lineage>
        <taxon>Bacteria</taxon>
        <taxon>Bacillati</taxon>
        <taxon>Bacillota</taxon>
        <taxon>Bacilli</taxon>
        <taxon>Bacillales</taxon>
        <taxon>Paenibacillaceae</taxon>
        <taxon>Paenibacillus</taxon>
    </lineage>
</organism>
<dbReference type="GO" id="GO:0003677">
    <property type="term" value="F:DNA binding"/>
    <property type="evidence" value="ECO:0007669"/>
    <property type="project" value="UniProtKB-KW"/>
</dbReference>